<dbReference type="AlphaFoldDB" id="F4MN43"/>
<dbReference type="Pfam" id="PF18962">
    <property type="entry name" value="Por_Secre_tail"/>
    <property type="match status" value="1"/>
</dbReference>
<accession>F4MN43</accession>
<dbReference type="GO" id="GO:0005737">
    <property type="term" value="C:cytoplasm"/>
    <property type="evidence" value="ECO:0007669"/>
    <property type="project" value="TreeGrafter"/>
</dbReference>
<dbReference type="GO" id="GO:0019005">
    <property type="term" value="C:SCF ubiquitin ligase complex"/>
    <property type="evidence" value="ECO:0007669"/>
    <property type="project" value="TreeGrafter"/>
</dbReference>
<dbReference type="GO" id="GO:0061630">
    <property type="term" value="F:ubiquitin protein ligase activity"/>
    <property type="evidence" value="ECO:0007669"/>
    <property type="project" value="TreeGrafter"/>
</dbReference>
<dbReference type="NCBIfam" id="TIGR04183">
    <property type="entry name" value="Por_Secre_tail"/>
    <property type="match status" value="1"/>
</dbReference>
<dbReference type="SMART" id="SM01198">
    <property type="entry name" value="FBA"/>
    <property type="match status" value="1"/>
</dbReference>
<dbReference type="PANTHER" id="PTHR12125:SF5">
    <property type="entry name" value="F-BOX DOMAIN-CONTAINING PROTEIN"/>
    <property type="match status" value="1"/>
</dbReference>
<dbReference type="Pfam" id="PF04300">
    <property type="entry name" value="FBA"/>
    <property type="match status" value="1"/>
</dbReference>
<reference evidence="2" key="2">
    <citation type="journal article" date="2012" name="Environ. Microbiol.">
        <title>Genomic content of uncultured Bacteroidetes from contrasting oceanic provinces in the North Atlantic Ocean.</title>
        <authorList>
            <person name="Gomez-Pereira P.R."/>
            <person name="Schuler M."/>
            <person name="Fuchs B.M."/>
            <person name="Bennke C."/>
            <person name="Teeling H."/>
            <person name="Waldmann J."/>
            <person name="Richter M."/>
            <person name="Barbe V."/>
            <person name="Bataille E."/>
            <person name="Glockner F.O."/>
            <person name="Amann R."/>
        </authorList>
    </citation>
    <scope>NUCLEOTIDE SEQUENCE</scope>
</reference>
<name>F4MN43_9BACT</name>
<dbReference type="InterPro" id="IPR008979">
    <property type="entry name" value="Galactose-bd-like_sf"/>
</dbReference>
<dbReference type="GO" id="GO:0006516">
    <property type="term" value="P:glycoprotein catabolic process"/>
    <property type="evidence" value="ECO:0007669"/>
    <property type="project" value="TreeGrafter"/>
</dbReference>
<sequence>MHFMKFLCSIERSLVLLCLIFISHTFFAVNFTWTGAVDGNWNNPLNWDVNAVPTLADDCFISSSAVISSGGNCRNLTINAAASLELGSVSISIAGSLVNNGTLMVQGTLDVIGNCTLNGPTTINQSGEIQVRGNSIVSSGATLTNQGVFDANGDFDATGATLSLDAISSLGPENVFNGNNGSSVGWSVINGGSGWSFSGQNYTGSLNGSFTGSYLWSYLSQEVNLSAMYSPNFLNDSPDITFSCWIKSVFNDNDFFFADISLKDASGNTLASSTLGSTTSSTSAANWTQQTTTFSGYPSGVRSASISLQSKDGEFWLGNYGITIDDVSLKVVEQGSSGVLQLASNVVSLGTLSGGTVNYDGAGAQTILADTYNNLQISGNGIGNKTAEGDILVNNNFTIGANAERFLTSSNTITVNGATQIKSILRIDNSSAVFDANGSFDASSATIDFTKNGTLLLGSTVGGLGTLDISNNVGTVVYDGTIAQTVDAVNYVNLTINNASTKTLAGNIAVQGNLTTEAESNCILDLSMYTLNLAGDLTVGFEGGLDASDTDCSVVFDGSSSITHAGSQSRITVPAQNLLTESFVDFSSWTQFNESGSASWSASAPGGSCTFTANSGSTCAWIQEDSYTYSEDYIVFDLPEPKTNMSVSYKFINPSWLGDIDWLYCQYYDGSAWISLAEYTTANEIWTSASHAIPDGATQLRFFSWLGYGYGVGVDDVVINGDGYILNSINPTFNEIVVNGSGISLNNPIDVTESIVFTNGIINSESDVNGNNSQPYASSNTITIKDGASMSGASALSHVVGAVRMESSSLSELEFPIGDGTNYRPVYLTPSTPISTTYTVEYVNDAHSSIAFDVNGNNTTPCDSEIDHVAMGCWWDIEKSAGGADAFVGINWDANSGVDDPAEIILSHWNASTSQWEKISGSGNQSTLSDGTGGIGSGTASSGRITSLSAQSDFSPFNLGSSTSNNSLPIDLLSFHTFCSHDIVDVNFSVVSQINNDYFLIERSTDAMDWEVVGQIDGVEGGNSNTQMDYVFVDNNPLANLSYYRLTQVDFDGKSKTFYPVSTTCGGAEGGLPIDVYPNPASNEVTVELELDNFQGDDVYYTITDATGKALLSDYVQLDRGFNKHTLDIGKLPNGVYILRFNQTKDHITETRIIKR</sequence>
<dbReference type="GO" id="GO:0036503">
    <property type="term" value="P:ERAD pathway"/>
    <property type="evidence" value="ECO:0007669"/>
    <property type="project" value="TreeGrafter"/>
</dbReference>
<gene>
    <name evidence="2" type="ORF">S18_906_0014</name>
</gene>
<protein>
    <recommendedName>
        <fullName evidence="1">FBA domain-containing protein</fullName>
    </recommendedName>
</protein>
<dbReference type="EMBL" id="FQ032827">
    <property type="protein sequence ID" value="CBL87556.1"/>
    <property type="molecule type" value="Genomic_DNA"/>
</dbReference>
<evidence type="ECO:0000313" key="2">
    <source>
        <dbReference type="EMBL" id="CBL87556.1"/>
    </source>
</evidence>
<reference evidence="2" key="1">
    <citation type="submission" date="2010-05" db="EMBL/GenBank/DDBJ databases">
        <authorList>
            <person name="Genoscope - CEA"/>
        </authorList>
    </citation>
    <scope>NUCLEOTIDE SEQUENCE</scope>
</reference>
<dbReference type="InterPro" id="IPR039752">
    <property type="entry name" value="F-box_only"/>
</dbReference>
<dbReference type="GO" id="GO:0031146">
    <property type="term" value="P:SCF-dependent proteasomal ubiquitin-dependent protein catabolic process"/>
    <property type="evidence" value="ECO:0007669"/>
    <property type="project" value="TreeGrafter"/>
</dbReference>
<feature type="domain" description="FBA" evidence="1">
    <location>
        <begin position="155"/>
        <end position="333"/>
    </location>
</feature>
<organism evidence="2">
    <name type="scientific">uncultured Flavobacteriia bacterium</name>
    <dbReference type="NCBI Taxonomy" id="212695"/>
    <lineage>
        <taxon>Bacteria</taxon>
        <taxon>Pseudomonadati</taxon>
        <taxon>Bacteroidota</taxon>
        <taxon>Flavobacteriia</taxon>
        <taxon>environmental samples</taxon>
    </lineage>
</organism>
<dbReference type="PROSITE" id="PS51114">
    <property type="entry name" value="FBA"/>
    <property type="match status" value="1"/>
</dbReference>
<evidence type="ECO:0000259" key="1">
    <source>
        <dbReference type="PROSITE" id="PS51114"/>
    </source>
</evidence>
<dbReference type="PANTHER" id="PTHR12125">
    <property type="entry name" value="F-BOX ONLY PROTEIN 6-LIKE PROTEIN"/>
    <property type="match status" value="1"/>
</dbReference>
<dbReference type="InterPro" id="IPR007397">
    <property type="entry name" value="F-box-assoc_dom"/>
</dbReference>
<dbReference type="Gene3D" id="2.60.120.260">
    <property type="entry name" value="Galactose-binding domain-like"/>
    <property type="match status" value="1"/>
</dbReference>
<dbReference type="SUPFAM" id="SSF49785">
    <property type="entry name" value="Galactose-binding domain-like"/>
    <property type="match status" value="1"/>
</dbReference>
<dbReference type="InterPro" id="IPR026444">
    <property type="entry name" value="Secre_tail"/>
</dbReference>
<proteinExistence type="predicted"/>